<protein>
    <submittedName>
        <fullName evidence="1">Uncharacterized protein</fullName>
    </submittedName>
</protein>
<accession>X0TCQ9</accession>
<organism evidence="1">
    <name type="scientific">marine sediment metagenome</name>
    <dbReference type="NCBI Taxonomy" id="412755"/>
    <lineage>
        <taxon>unclassified sequences</taxon>
        <taxon>metagenomes</taxon>
        <taxon>ecological metagenomes</taxon>
    </lineage>
</organism>
<dbReference type="EMBL" id="BARS01000217">
    <property type="protein sequence ID" value="GAF73860.1"/>
    <property type="molecule type" value="Genomic_DNA"/>
</dbReference>
<comment type="caution">
    <text evidence="1">The sequence shown here is derived from an EMBL/GenBank/DDBJ whole genome shotgun (WGS) entry which is preliminary data.</text>
</comment>
<gene>
    <name evidence="1" type="ORF">S01H1_00599</name>
</gene>
<reference evidence="1" key="1">
    <citation type="journal article" date="2014" name="Front. Microbiol.">
        <title>High frequency of phylogenetically diverse reductive dehalogenase-homologous genes in deep subseafloor sedimentary metagenomes.</title>
        <authorList>
            <person name="Kawai M."/>
            <person name="Futagami T."/>
            <person name="Toyoda A."/>
            <person name="Takaki Y."/>
            <person name="Nishi S."/>
            <person name="Hori S."/>
            <person name="Arai W."/>
            <person name="Tsubouchi T."/>
            <person name="Morono Y."/>
            <person name="Uchiyama I."/>
            <person name="Ito T."/>
            <person name="Fujiyama A."/>
            <person name="Inagaki F."/>
            <person name="Takami H."/>
        </authorList>
    </citation>
    <scope>NUCLEOTIDE SEQUENCE</scope>
    <source>
        <strain evidence="1">Expedition CK06-06</strain>
    </source>
</reference>
<sequence>MSTFDGGASSYTGIPPARARGVEIQRSIPVLPEPAVKMPAEIPDVVFRYLRWESEWNGTFPEFLVFRWLEKKGLDPNADFYFQSSRMGGRQLWGGCVVDFDFPSQRLAWRVQGEFFHIGNPVKEASDIMQKMSLSTTGYIVVDIFAQDVLERIDWVLTHAINGEQTRSLHEGGS</sequence>
<name>X0TCQ9_9ZZZZ</name>
<dbReference type="AlphaFoldDB" id="X0TCQ9"/>
<evidence type="ECO:0000313" key="1">
    <source>
        <dbReference type="EMBL" id="GAF73860.1"/>
    </source>
</evidence>
<proteinExistence type="predicted"/>